<dbReference type="EMBL" id="JAKRYL010000012">
    <property type="protein sequence ID" value="MCL7747988.1"/>
    <property type="molecule type" value="Genomic_DNA"/>
</dbReference>
<dbReference type="SMART" id="SM00354">
    <property type="entry name" value="HTH_LACI"/>
    <property type="match status" value="1"/>
</dbReference>
<evidence type="ECO:0000256" key="2">
    <source>
        <dbReference type="ARBA" id="ARBA00023125"/>
    </source>
</evidence>
<dbReference type="Pfam" id="PF13377">
    <property type="entry name" value="Peripla_BP_3"/>
    <property type="match status" value="1"/>
</dbReference>
<evidence type="ECO:0000259" key="4">
    <source>
        <dbReference type="PROSITE" id="PS50932"/>
    </source>
</evidence>
<name>A0A9X2CTK0_9BACI</name>
<reference evidence="5" key="1">
    <citation type="submission" date="2022-02" db="EMBL/GenBank/DDBJ databases">
        <title>Halalkalibacter sp. nov. isolated from Lonar Lake, India.</title>
        <authorList>
            <person name="Joshi A."/>
            <person name="Thite S."/>
            <person name="Lodha T."/>
        </authorList>
    </citation>
    <scope>NUCLEOTIDE SEQUENCE</scope>
    <source>
        <strain evidence="5">MEB205</strain>
    </source>
</reference>
<dbReference type="PANTHER" id="PTHR30146">
    <property type="entry name" value="LACI-RELATED TRANSCRIPTIONAL REPRESSOR"/>
    <property type="match status" value="1"/>
</dbReference>
<feature type="domain" description="HTH lacI-type" evidence="4">
    <location>
        <begin position="2"/>
        <end position="56"/>
    </location>
</feature>
<dbReference type="Pfam" id="PF00356">
    <property type="entry name" value="LacI"/>
    <property type="match status" value="1"/>
</dbReference>
<evidence type="ECO:0000256" key="1">
    <source>
        <dbReference type="ARBA" id="ARBA00023015"/>
    </source>
</evidence>
<keyword evidence="3" id="KW-0804">Transcription</keyword>
<dbReference type="Gene3D" id="3.40.50.2300">
    <property type="match status" value="2"/>
</dbReference>
<keyword evidence="6" id="KW-1185">Reference proteome</keyword>
<evidence type="ECO:0000313" key="6">
    <source>
        <dbReference type="Proteomes" id="UP001139150"/>
    </source>
</evidence>
<keyword evidence="2" id="KW-0238">DNA-binding</keyword>
<gene>
    <name evidence="5" type="ORF">MF646_12725</name>
</gene>
<dbReference type="Proteomes" id="UP001139150">
    <property type="component" value="Unassembled WGS sequence"/>
</dbReference>
<dbReference type="PRINTS" id="PR00036">
    <property type="entry name" value="HTHLACI"/>
</dbReference>
<protein>
    <submittedName>
        <fullName evidence="5">LacI family transcriptional regulator</fullName>
    </submittedName>
</protein>
<dbReference type="InterPro" id="IPR028082">
    <property type="entry name" value="Peripla_BP_I"/>
</dbReference>
<accession>A0A9X2CTK0</accession>
<dbReference type="GO" id="GO:0003700">
    <property type="term" value="F:DNA-binding transcription factor activity"/>
    <property type="evidence" value="ECO:0007669"/>
    <property type="project" value="TreeGrafter"/>
</dbReference>
<dbReference type="InterPro" id="IPR010982">
    <property type="entry name" value="Lambda_DNA-bd_dom_sf"/>
</dbReference>
<evidence type="ECO:0000313" key="5">
    <source>
        <dbReference type="EMBL" id="MCL7747988.1"/>
    </source>
</evidence>
<evidence type="ECO:0000256" key="3">
    <source>
        <dbReference type="ARBA" id="ARBA00023163"/>
    </source>
</evidence>
<dbReference type="GO" id="GO:0000976">
    <property type="term" value="F:transcription cis-regulatory region binding"/>
    <property type="evidence" value="ECO:0007669"/>
    <property type="project" value="TreeGrafter"/>
</dbReference>
<dbReference type="PANTHER" id="PTHR30146:SF149">
    <property type="entry name" value="HTH-TYPE TRANSCRIPTIONAL REGULATOR EBGR"/>
    <property type="match status" value="1"/>
</dbReference>
<dbReference type="RefSeq" id="WP_250096881.1">
    <property type="nucleotide sequence ID" value="NZ_JAKRYL010000012.1"/>
</dbReference>
<proteinExistence type="predicted"/>
<organism evidence="5 6">
    <name type="scientific">Halalkalibacter alkaliphilus</name>
    <dbReference type="NCBI Taxonomy" id="2917993"/>
    <lineage>
        <taxon>Bacteria</taxon>
        <taxon>Bacillati</taxon>
        <taxon>Bacillota</taxon>
        <taxon>Bacilli</taxon>
        <taxon>Bacillales</taxon>
        <taxon>Bacillaceae</taxon>
        <taxon>Halalkalibacter</taxon>
    </lineage>
</organism>
<dbReference type="Gene3D" id="1.10.260.40">
    <property type="entry name" value="lambda repressor-like DNA-binding domains"/>
    <property type="match status" value="1"/>
</dbReference>
<dbReference type="SUPFAM" id="SSF47413">
    <property type="entry name" value="lambda repressor-like DNA-binding domains"/>
    <property type="match status" value="1"/>
</dbReference>
<dbReference type="CDD" id="cd06267">
    <property type="entry name" value="PBP1_LacI_sugar_binding-like"/>
    <property type="match status" value="1"/>
</dbReference>
<dbReference type="AlphaFoldDB" id="A0A9X2CTK0"/>
<keyword evidence="1" id="KW-0805">Transcription regulation</keyword>
<sequence>MATRQDVAKLAGVSPTTVSRVLNNNGYVSQDVRKRVEEAIRELQFVPNRVARSLRTQKCGQIACITHGLKNTFYAEIVQGIEEVALENGYTYSIYSTSVENEKYINLILEGFYDGLIVLTSSEFNNLVDSKKIREVIPTCFYWDLGYETKLPNVAVNLKKAMKNTTNYLLDCGHKEIVYLGYPKEGIEGVKENPRFLGYVDALKAKGIEVSSDHFLFVSNWNDTLTAGYEKVRELLDRGVSFTAIAACNDLMAIGAIRALSERGIRVPEDVSVTGFDDVEIAKMITPALTTVSLPKKEIGHTLMKSLLRQMNGEKLEGKIQEYESELMERETVQKI</sequence>
<comment type="caution">
    <text evidence="5">The sequence shown here is derived from an EMBL/GenBank/DDBJ whole genome shotgun (WGS) entry which is preliminary data.</text>
</comment>
<dbReference type="CDD" id="cd01392">
    <property type="entry name" value="HTH_LacI"/>
    <property type="match status" value="1"/>
</dbReference>
<dbReference type="InterPro" id="IPR000843">
    <property type="entry name" value="HTH_LacI"/>
</dbReference>
<dbReference type="InterPro" id="IPR046335">
    <property type="entry name" value="LacI/GalR-like_sensor"/>
</dbReference>
<dbReference type="PROSITE" id="PS50932">
    <property type="entry name" value="HTH_LACI_2"/>
    <property type="match status" value="1"/>
</dbReference>
<dbReference type="SUPFAM" id="SSF53822">
    <property type="entry name" value="Periplasmic binding protein-like I"/>
    <property type="match status" value="1"/>
</dbReference>